<dbReference type="PRINTS" id="PR00080">
    <property type="entry name" value="SDRFAMILY"/>
</dbReference>
<dbReference type="PANTHER" id="PTHR43391:SF73">
    <property type="entry name" value="OS04G0390800 PROTEIN"/>
    <property type="match status" value="1"/>
</dbReference>
<evidence type="ECO:0000256" key="1">
    <source>
        <dbReference type="ARBA" id="ARBA00004606"/>
    </source>
</evidence>
<reference evidence="5 6" key="1">
    <citation type="submission" date="2012-08" db="EMBL/GenBank/DDBJ databases">
        <title>Oryza genome evolution.</title>
        <authorList>
            <person name="Wing R.A."/>
        </authorList>
    </citation>
    <scope>NUCLEOTIDE SEQUENCE</scope>
</reference>
<reference evidence="5" key="3">
    <citation type="submission" date="2015-04" db="UniProtKB">
        <authorList>
            <consortium name="EnsemblPlants"/>
        </authorList>
    </citation>
    <scope>IDENTIFICATION</scope>
</reference>
<accession>A0A0D9W4A2</accession>
<dbReference type="EnsemblPlants" id="LPERR04G07460.1">
    <property type="protein sequence ID" value="LPERR04G07460.1"/>
    <property type="gene ID" value="LPERR04G07460"/>
</dbReference>
<evidence type="ECO:0000256" key="3">
    <source>
        <dbReference type="ARBA" id="ARBA00023002"/>
    </source>
</evidence>
<dbReference type="GO" id="GO:0016020">
    <property type="term" value="C:membrane"/>
    <property type="evidence" value="ECO:0007669"/>
    <property type="project" value="UniProtKB-SubCell"/>
</dbReference>
<dbReference type="HOGENOM" id="CLU_010194_2_1_1"/>
<keyword evidence="3" id="KW-0560">Oxidoreductase</keyword>
<dbReference type="InterPro" id="IPR036291">
    <property type="entry name" value="NAD(P)-bd_dom_sf"/>
</dbReference>
<evidence type="ECO:0000313" key="6">
    <source>
        <dbReference type="Proteomes" id="UP000032180"/>
    </source>
</evidence>
<keyword evidence="6" id="KW-1185">Reference proteome</keyword>
<evidence type="ECO:0000256" key="2">
    <source>
        <dbReference type="ARBA" id="ARBA00006484"/>
    </source>
</evidence>
<sequence>MAAMMMMMMQVAIRLAGAALLALFLPAYHVYKLTASFLGALLAEHDGDVAGKVVLITGASSGIGEHLAYEYGRRGAYLALVARREESLRQVGDAAAAAGSPGVLVVPGDVSSPDDCRKFVDDTIRYFGRLDHLVNNASIWQVGKFEEITDVNHFRKLMDINFWGHVYPTRHAIPHLKKTRGRIVGVTSNSFYIFIPRNTFYNASKAAVLNFYDTLRMELAGDDIGITEVVPGVVESEITKGKMLTKEGGMRVDQAERDAILGTAPVERTGDFTTAAVQGVCRGDRYVFEPRWYRAVYLLRVFFPEVLEWSSRLLTVRQLGTATTDTLGQWLLGVPGQRWIAQPASLQSPEIKVR</sequence>
<comment type="similarity">
    <text evidence="2 4">Belongs to the short-chain dehydrogenases/reductases (SDR) family.</text>
</comment>
<evidence type="ECO:0000256" key="4">
    <source>
        <dbReference type="RuleBase" id="RU000363"/>
    </source>
</evidence>
<dbReference type="Gramene" id="LPERR04G07460.1">
    <property type="protein sequence ID" value="LPERR04G07460.1"/>
    <property type="gene ID" value="LPERR04G07460"/>
</dbReference>
<dbReference type="Pfam" id="PF00106">
    <property type="entry name" value="adh_short"/>
    <property type="match status" value="1"/>
</dbReference>
<dbReference type="InterPro" id="IPR020904">
    <property type="entry name" value="Sc_DH/Rdtase_CS"/>
</dbReference>
<dbReference type="PANTHER" id="PTHR43391">
    <property type="entry name" value="RETINOL DEHYDROGENASE-RELATED"/>
    <property type="match status" value="1"/>
</dbReference>
<name>A0A0D9W4A2_9ORYZ</name>
<dbReference type="SUPFAM" id="SSF51735">
    <property type="entry name" value="NAD(P)-binding Rossmann-fold domains"/>
    <property type="match status" value="1"/>
</dbReference>
<dbReference type="GO" id="GO:0005829">
    <property type="term" value="C:cytosol"/>
    <property type="evidence" value="ECO:0007669"/>
    <property type="project" value="TreeGrafter"/>
</dbReference>
<proteinExistence type="inferred from homology"/>
<protein>
    <submittedName>
        <fullName evidence="5">Uncharacterized protein</fullName>
    </submittedName>
</protein>
<dbReference type="Gene3D" id="3.40.50.720">
    <property type="entry name" value="NAD(P)-binding Rossmann-like Domain"/>
    <property type="match status" value="1"/>
</dbReference>
<dbReference type="PRINTS" id="PR00081">
    <property type="entry name" value="GDHRDH"/>
</dbReference>
<dbReference type="PROSITE" id="PS00061">
    <property type="entry name" value="ADH_SHORT"/>
    <property type="match status" value="1"/>
</dbReference>
<comment type="subcellular location">
    <subcellularLocation>
        <location evidence="1">Membrane</location>
        <topology evidence="1">Single-pass type II membrane protein</topology>
    </subcellularLocation>
</comment>
<reference evidence="6" key="2">
    <citation type="submission" date="2013-12" db="EMBL/GenBank/DDBJ databases">
        <authorList>
            <person name="Yu Y."/>
            <person name="Lee S."/>
            <person name="de Baynast K."/>
            <person name="Wissotski M."/>
            <person name="Liu L."/>
            <person name="Talag J."/>
            <person name="Goicoechea J."/>
            <person name="Angelova A."/>
            <person name="Jetty R."/>
            <person name="Kudrna D."/>
            <person name="Golser W."/>
            <person name="Rivera L."/>
            <person name="Zhang J."/>
            <person name="Wing R."/>
        </authorList>
    </citation>
    <scope>NUCLEOTIDE SEQUENCE</scope>
</reference>
<dbReference type="Proteomes" id="UP000032180">
    <property type="component" value="Chromosome 4"/>
</dbReference>
<evidence type="ECO:0000313" key="5">
    <source>
        <dbReference type="EnsemblPlants" id="LPERR04G07460.1"/>
    </source>
</evidence>
<dbReference type="GO" id="GO:0016491">
    <property type="term" value="F:oxidoreductase activity"/>
    <property type="evidence" value="ECO:0007669"/>
    <property type="project" value="UniProtKB-KW"/>
</dbReference>
<dbReference type="STRING" id="77586.A0A0D9W4A2"/>
<organism evidence="5 6">
    <name type="scientific">Leersia perrieri</name>
    <dbReference type="NCBI Taxonomy" id="77586"/>
    <lineage>
        <taxon>Eukaryota</taxon>
        <taxon>Viridiplantae</taxon>
        <taxon>Streptophyta</taxon>
        <taxon>Embryophyta</taxon>
        <taxon>Tracheophyta</taxon>
        <taxon>Spermatophyta</taxon>
        <taxon>Magnoliopsida</taxon>
        <taxon>Liliopsida</taxon>
        <taxon>Poales</taxon>
        <taxon>Poaceae</taxon>
        <taxon>BOP clade</taxon>
        <taxon>Oryzoideae</taxon>
        <taxon>Oryzeae</taxon>
        <taxon>Oryzinae</taxon>
        <taxon>Leersia</taxon>
    </lineage>
</organism>
<dbReference type="InterPro" id="IPR002347">
    <property type="entry name" value="SDR_fam"/>
</dbReference>
<dbReference type="AlphaFoldDB" id="A0A0D9W4A2"/>
<dbReference type="eggNOG" id="KOG1205">
    <property type="taxonomic scope" value="Eukaryota"/>
</dbReference>